<dbReference type="PANTHER" id="PTHR30522">
    <property type="entry name" value="NUCLEOSIDE TRIPHOSPHATE PYROPHOSPHOHYDROLASE"/>
    <property type="match status" value="1"/>
</dbReference>
<name>A0A420ED84_9ALTE</name>
<dbReference type="GO" id="GO:0006203">
    <property type="term" value="P:dGTP catabolic process"/>
    <property type="evidence" value="ECO:0007669"/>
    <property type="project" value="TreeGrafter"/>
</dbReference>
<accession>A0A420ED84</accession>
<dbReference type="Proteomes" id="UP000286482">
    <property type="component" value="Unassembled WGS sequence"/>
</dbReference>
<comment type="caution">
    <text evidence="2">The sequence shown here is derived from an EMBL/GenBank/DDBJ whole genome shotgun (WGS) entry which is preliminary data.</text>
</comment>
<dbReference type="CDD" id="cd11529">
    <property type="entry name" value="NTP-PPase_MazG_Cterm"/>
    <property type="match status" value="1"/>
</dbReference>
<dbReference type="Gene3D" id="1.10.287.1080">
    <property type="entry name" value="MazG-like"/>
    <property type="match status" value="2"/>
</dbReference>
<dbReference type="OrthoDB" id="9808939at2"/>
<dbReference type="SUPFAM" id="SSF101386">
    <property type="entry name" value="all-alpha NTP pyrophosphatases"/>
    <property type="match status" value="2"/>
</dbReference>
<dbReference type="NCBIfam" id="NF007113">
    <property type="entry name" value="PRK09562.1"/>
    <property type="match status" value="1"/>
</dbReference>
<dbReference type="Pfam" id="PF03819">
    <property type="entry name" value="MazG"/>
    <property type="match status" value="2"/>
</dbReference>
<sequence>MKAPQAPYSMQSLLDIMQSLRDPSEGCPWDQQQDWQSIVHHTIEETYEVAEAIELALESKNFSEVKLELGDLLFQIVYYAQFAKEQGDFVFDDVIAGICEKLIRRHPHVFGEQQFENEAQIHENWEAEKQRERTAKGITSNSALDNIPTTMPAQLLAQKTGKAAAKVGFDWESSQGVVEKLQEELDELKLALAENDAKACQEELGDLMLSCVSMARHLKVDADQTLRQATLKFAKRFRSVEALAFEQQQQLEQLDPEQLDALWRKVKESY</sequence>
<dbReference type="InterPro" id="IPR011551">
    <property type="entry name" value="NTP_PyrPHydrolase_MazG"/>
</dbReference>
<dbReference type="GO" id="GO:0046047">
    <property type="term" value="P:TTP catabolic process"/>
    <property type="evidence" value="ECO:0007669"/>
    <property type="project" value="TreeGrafter"/>
</dbReference>
<dbReference type="GO" id="GO:0046081">
    <property type="term" value="P:dUTP catabolic process"/>
    <property type="evidence" value="ECO:0007669"/>
    <property type="project" value="TreeGrafter"/>
</dbReference>
<dbReference type="PANTHER" id="PTHR30522:SF0">
    <property type="entry name" value="NUCLEOSIDE TRIPHOSPHATE PYROPHOSPHOHYDROLASE"/>
    <property type="match status" value="1"/>
</dbReference>
<dbReference type="NCBIfam" id="TIGR00444">
    <property type="entry name" value="mazG"/>
    <property type="match status" value="1"/>
</dbReference>
<dbReference type="RefSeq" id="WP_120354693.1">
    <property type="nucleotide sequence ID" value="NZ_RAQO01000005.1"/>
</dbReference>
<dbReference type="GO" id="GO:0046052">
    <property type="term" value="P:UTP catabolic process"/>
    <property type="evidence" value="ECO:0007669"/>
    <property type="project" value="TreeGrafter"/>
</dbReference>
<dbReference type="FunFam" id="1.10.287.1080:FF:000001">
    <property type="entry name" value="Nucleoside triphosphate pyrophosphohydrolase"/>
    <property type="match status" value="1"/>
</dbReference>
<feature type="domain" description="NTP pyrophosphohydrolase MazG-like" evidence="1">
    <location>
        <begin position="34"/>
        <end position="110"/>
    </location>
</feature>
<dbReference type="CDD" id="cd11528">
    <property type="entry name" value="NTP-PPase_MazG_Nterm"/>
    <property type="match status" value="1"/>
</dbReference>
<dbReference type="AlphaFoldDB" id="A0A420ED84"/>
<dbReference type="EMBL" id="RAQO01000005">
    <property type="protein sequence ID" value="RKF18614.1"/>
    <property type="molecule type" value="Genomic_DNA"/>
</dbReference>
<dbReference type="InterPro" id="IPR048015">
    <property type="entry name" value="NTP-PPase_MazG-like_N"/>
</dbReference>
<proteinExistence type="predicted"/>
<dbReference type="GO" id="GO:0046061">
    <property type="term" value="P:dATP catabolic process"/>
    <property type="evidence" value="ECO:0007669"/>
    <property type="project" value="TreeGrafter"/>
</dbReference>
<reference evidence="2 3" key="1">
    <citation type="submission" date="2018-09" db="EMBL/GenBank/DDBJ databases">
        <authorList>
            <person name="Wang Z."/>
        </authorList>
    </citation>
    <scope>NUCLEOTIDE SEQUENCE [LARGE SCALE GENOMIC DNA]</scope>
    <source>
        <strain evidence="2 3">ALS 81</strain>
    </source>
</reference>
<dbReference type="GO" id="GO:0046076">
    <property type="term" value="P:dTTP catabolic process"/>
    <property type="evidence" value="ECO:0007669"/>
    <property type="project" value="TreeGrafter"/>
</dbReference>
<keyword evidence="2" id="KW-0378">Hydrolase</keyword>
<dbReference type="GO" id="GO:0006950">
    <property type="term" value="P:response to stress"/>
    <property type="evidence" value="ECO:0007669"/>
    <property type="project" value="UniProtKB-ARBA"/>
</dbReference>
<evidence type="ECO:0000313" key="2">
    <source>
        <dbReference type="EMBL" id="RKF18614.1"/>
    </source>
</evidence>
<gene>
    <name evidence="2" type="ORF">DBZ36_09415</name>
</gene>
<dbReference type="GO" id="GO:0047429">
    <property type="term" value="F:nucleoside triphosphate diphosphatase activity"/>
    <property type="evidence" value="ECO:0007669"/>
    <property type="project" value="InterPro"/>
</dbReference>
<protein>
    <submittedName>
        <fullName evidence="2">Nucleoside triphosphate pyrophosphohydrolase</fullName>
    </submittedName>
</protein>
<feature type="domain" description="NTP pyrophosphohydrolase MazG-like" evidence="1">
    <location>
        <begin position="175"/>
        <end position="237"/>
    </location>
</feature>
<dbReference type="InterPro" id="IPR004518">
    <property type="entry name" value="MazG-like_dom"/>
</dbReference>
<evidence type="ECO:0000313" key="3">
    <source>
        <dbReference type="Proteomes" id="UP000286482"/>
    </source>
</evidence>
<evidence type="ECO:0000259" key="1">
    <source>
        <dbReference type="Pfam" id="PF03819"/>
    </source>
</evidence>
<keyword evidence="3" id="KW-1185">Reference proteome</keyword>
<dbReference type="InterPro" id="IPR048011">
    <property type="entry name" value="NTP-PPase_MazG-like_C"/>
</dbReference>
<organism evidence="2 3">
    <name type="scientific">Alginatibacterium sediminis</name>
    <dbReference type="NCBI Taxonomy" id="2164068"/>
    <lineage>
        <taxon>Bacteria</taxon>
        <taxon>Pseudomonadati</taxon>
        <taxon>Pseudomonadota</taxon>
        <taxon>Gammaproteobacteria</taxon>
        <taxon>Alteromonadales</taxon>
        <taxon>Alteromonadaceae</taxon>
        <taxon>Alginatibacterium</taxon>
    </lineage>
</organism>